<dbReference type="AlphaFoldDB" id="A0A1M5XZC8"/>
<evidence type="ECO:0008006" key="3">
    <source>
        <dbReference type="Google" id="ProtNLM"/>
    </source>
</evidence>
<accession>A0A1M5XZC8</accession>
<dbReference type="OrthoDB" id="7860307at2"/>
<dbReference type="Proteomes" id="UP000184221">
    <property type="component" value="Unassembled WGS sequence"/>
</dbReference>
<dbReference type="RefSeq" id="WP_072780067.1">
    <property type="nucleotide sequence ID" value="NZ_FQXC01000009.1"/>
</dbReference>
<sequence length="155" mass="17397">MQVTATEDVAAPIDHVFAELTDFAMFERQALRRGIDVRRQFKGAVPQIGEGWDTKFTFRGKEREAKIALEAFAHPDTLGFSGASGGLETATQIELVPLSPTRTRVNVVFKMFPKTLSARLLVQSFKLARSNINKRFKKRMAHYAREIEGKVVKSA</sequence>
<dbReference type="CDD" id="cd07812">
    <property type="entry name" value="SRPBCC"/>
    <property type="match status" value="1"/>
</dbReference>
<evidence type="ECO:0000313" key="2">
    <source>
        <dbReference type="Proteomes" id="UP000184221"/>
    </source>
</evidence>
<proteinExistence type="predicted"/>
<organism evidence="1 2">
    <name type="scientific">Marivita hallyeonensis</name>
    <dbReference type="NCBI Taxonomy" id="996342"/>
    <lineage>
        <taxon>Bacteria</taxon>
        <taxon>Pseudomonadati</taxon>
        <taxon>Pseudomonadota</taxon>
        <taxon>Alphaproteobacteria</taxon>
        <taxon>Rhodobacterales</taxon>
        <taxon>Roseobacteraceae</taxon>
        <taxon>Marivita</taxon>
    </lineage>
</organism>
<dbReference type="SUPFAM" id="SSF55961">
    <property type="entry name" value="Bet v1-like"/>
    <property type="match status" value="1"/>
</dbReference>
<gene>
    <name evidence="1" type="ORF">SAMN05443551_4223</name>
</gene>
<keyword evidence="2" id="KW-1185">Reference proteome</keyword>
<reference evidence="1 2" key="1">
    <citation type="submission" date="2016-11" db="EMBL/GenBank/DDBJ databases">
        <authorList>
            <person name="Jaros S."/>
            <person name="Januszkiewicz K."/>
            <person name="Wedrychowicz H."/>
        </authorList>
    </citation>
    <scope>NUCLEOTIDE SEQUENCE [LARGE SCALE GENOMIC DNA]</scope>
    <source>
        <strain evidence="1 2">DSM 29431</strain>
    </source>
</reference>
<dbReference type="Gene3D" id="3.30.530.20">
    <property type="match status" value="1"/>
</dbReference>
<dbReference type="STRING" id="996342.SAMN05443551_4223"/>
<name>A0A1M5XZC8_9RHOB</name>
<dbReference type="EMBL" id="FQXC01000009">
    <property type="protein sequence ID" value="SHI04934.1"/>
    <property type="molecule type" value="Genomic_DNA"/>
</dbReference>
<evidence type="ECO:0000313" key="1">
    <source>
        <dbReference type="EMBL" id="SHI04934.1"/>
    </source>
</evidence>
<dbReference type="InterPro" id="IPR023393">
    <property type="entry name" value="START-like_dom_sf"/>
</dbReference>
<protein>
    <recommendedName>
        <fullName evidence="3">Polyketide cyclase / dehydrase and lipid transport</fullName>
    </recommendedName>
</protein>